<accession>A0A1I7T8L1</accession>
<dbReference type="Gene3D" id="1.25.40.180">
    <property type="match status" value="1"/>
</dbReference>
<reference evidence="2" key="1">
    <citation type="submission" date="2016-11" db="UniProtKB">
        <authorList>
            <consortium name="WormBaseParasite"/>
        </authorList>
    </citation>
    <scope>IDENTIFICATION</scope>
</reference>
<organism evidence="1 2">
    <name type="scientific">Caenorhabditis tropicalis</name>
    <dbReference type="NCBI Taxonomy" id="1561998"/>
    <lineage>
        <taxon>Eukaryota</taxon>
        <taxon>Metazoa</taxon>
        <taxon>Ecdysozoa</taxon>
        <taxon>Nematoda</taxon>
        <taxon>Chromadorea</taxon>
        <taxon>Rhabditida</taxon>
        <taxon>Rhabditina</taxon>
        <taxon>Rhabditomorpha</taxon>
        <taxon>Rhabditoidea</taxon>
        <taxon>Rhabditidae</taxon>
        <taxon>Peloderinae</taxon>
        <taxon>Caenorhabditis</taxon>
    </lineage>
</organism>
<evidence type="ECO:0000313" key="1">
    <source>
        <dbReference type="Proteomes" id="UP000095282"/>
    </source>
</evidence>
<protein>
    <submittedName>
        <fullName evidence="2">CID domain-containing protein</fullName>
    </submittedName>
</protein>
<dbReference type="Proteomes" id="UP000095282">
    <property type="component" value="Unplaced"/>
</dbReference>
<proteinExistence type="predicted"/>
<name>A0A1I7T8L1_9PELO</name>
<sequence length="248" mass="28160">MNDDKLRSLFASLATLTQQGPIPVQAYSMLAGQHSTEVLAEHMRLRWLSDGRFAPLAANILMHIHKADTKDISLSSNVLALLLNDYRNRLSVRNDSRLMFRNSVKTLFAMYPVYVKMDECVSKCFIKPMFSSLDALIDDSPDTDDLETAGILLSENGKVLHDLNSYLVERIIVKLRHKLISEDPVVTKHVRQIFIHVYDLWAFGWSELNIPECLLTLSAEGKLSIIDQTPLRKNDISKQEFGSKESII</sequence>
<dbReference type="eggNOG" id="ENOG502S6NY">
    <property type="taxonomic scope" value="Eukaryota"/>
</dbReference>
<keyword evidence="1" id="KW-1185">Reference proteome</keyword>
<dbReference type="WBParaSite" id="Csp11.Scaffold546.g3480.t1">
    <property type="protein sequence ID" value="Csp11.Scaffold546.g3480.t1"/>
    <property type="gene ID" value="Csp11.Scaffold546.g3480"/>
</dbReference>
<dbReference type="AlphaFoldDB" id="A0A1I7T8L1"/>
<evidence type="ECO:0000313" key="2">
    <source>
        <dbReference type="WBParaSite" id="Csp11.Scaffold546.g3480.t1"/>
    </source>
</evidence>